<dbReference type="Proteomes" id="UP000194236">
    <property type="component" value="Unassembled WGS sequence"/>
</dbReference>
<reference evidence="4 5" key="1">
    <citation type="submission" date="2017-03" db="EMBL/GenBank/DDBJ databases">
        <title>Genome Survey of Euroglyphus maynei.</title>
        <authorList>
            <person name="Arlian L.G."/>
            <person name="Morgan M.S."/>
            <person name="Rider S.D."/>
        </authorList>
    </citation>
    <scope>NUCLEOTIDE SEQUENCE [LARGE SCALE GENOMIC DNA]</scope>
    <source>
        <strain evidence="4">Arlian Lab</strain>
        <tissue evidence="4">Whole body</tissue>
    </source>
</reference>
<comment type="similarity">
    <text evidence="1">Belongs to the UPF0587 family.</text>
</comment>
<evidence type="ECO:0000256" key="1">
    <source>
        <dbReference type="ARBA" id="ARBA00007818"/>
    </source>
</evidence>
<dbReference type="EMBL" id="MUJZ01004972">
    <property type="protein sequence ID" value="OTF83131.1"/>
    <property type="molecule type" value="Genomic_DNA"/>
</dbReference>
<protein>
    <submittedName>
        <fullName evidence="4">DUF866 domain containing protein</fullName>
    </submittedName>
</protein>
<dbReference type="AlphaFoldDB" id="A0A1Y3BQ75"/>
<dbReference type="SUPFAM" id="SSF141678">
    <property type="entry name" value="MAL13P1.257-like"/>
    <property type="match status" value="1"/>
</dbReference>
<keyword evidence="3" id="KW-0862">Zinc</keyword>
<organism evidence="4 5">
    <name type="scientific">Euroglyphus maynei</name>
    <name type="common">Mayne's house dust mite</name>
    <dbReference type="NCBI Taxonomy" id="6958"/>
    <lineage>
        <taxon>Eukaryota</taxon>
        <taxon>Metazoa</taxon>
        <taxon>Ecdysozoa</taxon>
        <taxon>Arthropoda</taxon>
        <taxon>Chelicerata</taxon>
        <taxon>Arachnida</taxon>
        <taxon>Acari</taxon>
        <taxon>Acariformes</taxon>
        <taxon>Sarcoptiformes</taxon>
        <taxon>Astigmata</taxon>
        <taxon>Psoroptidia</taxon>
        <taxon>Analgoidea</taxon>
        <taxon>Pyroglyphidae</taxon>
        <taxon>Pyroglyphinae</taxon>
        <taxon>Euroglyphus</taxon>
    </lineage>
</organism>
<comment type="caution">
    <text evidence="4">The sequence shown here is derived from an EMBL/GenBank/DDBJ whole genome shotgun (WGS) entry which is preliminary data.</text>
</comment>
<keyword evidence="2" id="KW-0479">Metal-binding</keyword>
<dbReference type="Pfam" id="PF05907">
    <property type="entry name" value="CXXC_Zn-b_euk"/>
    <property type="match status" value="1"/>
</dbReference>
<name>A0A1Y3BQ75_EURMA</name>
<evidence type="ECO:0000313" key="4">
    <source>
        <dbReference type="EMBL" id="OTF83131.1"/>
    </source>
</evidence>
<dbReference type="GO" id="GO:0008270">
    <property type="term" value="F:zinc ion binding"/>
    <property type="evidence" value="ECO:0007669"/>
    <property type="project" value="TreeGrafter"/>
</dbReference>
<proteinExistence type="inferred from homology"/>
<dbReference type="PANTHER" id="PTHR12857">
    <property type="entry name" value="CXXC MOTIF CONTAINING ZINC BINDING PROTEIN"/>
    <property type="match status" value="1"/>
</dbReference>
<evidence type="ECO:0000313" key="5">
    <source>
        <dbReference type="Proteomes" id="UP000194236"/>
    </source>
</evidence>
<dbReference type="InterPro" id="IPR008584">
    <property type="entry name" value="CXXC_Zn-binding_euk"/>
</dbReference>
<dbReference type="PANTHER" id="PTHR12857:SF0">
    <property type="entry name" value="CXXC MOTIF CONTAINING ZINC BINDING PROTEIN"/>
    <property type="match status" value="1"/>
</dbReference>
<evidence type="ECO:0000256" key="3">
    <source>
        <dbReference type="ARBA" id="ARBA00022833"/>
    </source>
</evidence>
<gene>
    <name evidence="4" type="ORF">BLA29_008107</name>
</gene>
<accession>A0A1Y3BQ75</accession>
<keyword evidence="5" id="KW-1185">Reference proteome</keyword>
<dbReference type="OrthoDB" id="10248838at2759"/>
<sequence>MTFCEDSKVPLMGGSLRPYRSEDSPDFKPLIELDCRGCDPTVFQPINGFQCSNMDNTTEFNDVDLSEMNWADYDERNNESVGIYDFKYRFTTVKKSTK</sequence>
<evidence type="ECO:0000256" key="2">
    <source>
        <dbReference type="ARBA" id="ARBA00022723"/>
    </source>
</evidence>